<evidence type="ECO:0000256" key="3">
    <source>
        <dbReference type="ARBA" id="ARBA00022448"/>
    </source>
</evidence>
<keyword evidence="3 12" id="KW-0813">Transport</keyword>
<keyword evidence="6 13" id="KW-1133">Transmembrane helix</keyword>
<reference evidence="15 16" key="1">
    <citation type="submission" date="2025-05" db="UniProtKB">
        <authorList>
            <consortium name="RefSeq"/>
        </authorList>
    </citation>
    <scope>IDENTIFICATION</scope>
    <source>
        <strain evidence="15 16">Aabys</strain>
        <tissue evidence="15 16">Whole body</tissue>
    </source>
</reference>
<dbReference type="Gene3D" id="1.10.287.820">
    <property type="entry name" value="Acid-sensing ion channel domain"/>
    <property type="match status" value="1"/>
</dbReference>
<dbReference type="Gene3D" id="1.10.287.770">
    <property type="entry name" value="YojJ-like"/>
    <property type="match status" value="1"/>
</dbReference>
<dbReference type="PANTHER" id="PTHR11690">
    <property type="entry name" value="AMILORIDE-SENSITIVE SODIUM CHANNEL-RELATED"/>
    <property type="match status" value="1"/>
</dbReference>
<dbReference type="InterPro" id="IPR001873">
    <property type="entry name" value="ENaC"/>
</dbReference>
<evidence type="ECO:0000256" key="4">
    <source>
        <dbReference type="ARBA" id="ARBA00022461"/>
    </source>
</evidence>
<evidence type="ECO:0000313" key="14">
    <source>
        <dbReference type="Proteomes" id="UP001652621"/>
    </source>
</evidence>
<evidence type="ECO:0000256" key="5">
    <source>
        <dbReference type="ARBA" id="ARBA00022692"/>
    </source>
</evidence>
<evidence type="ECO:0000256" key="1">
    <source>
        <dbReference type="ARBA" id="ARBA00004141"/>
    </source>
</evidence>
<dbReference type="Pfam" id="PF00858">
    <property type="entry name" value="ASC"/>
    <property type="match status" value="1"/>
</dbReference>
<dbReference type="eggNOG" id="KOG4294">
    <property type="taxonomic scope" value="Eukaryota"/>
</dbReference>
<comment type="subcellular location">
    <subcellularLocation>
        <location evidence="1">Membrane</location>
        <topology evidence="1">Multi-pass membrane protein</topology>
    </subcellularLocation>
</comment>
<dbReference type="VEuPathDB" id="VectorBase:MDOA000232"/>
<comment type="similarity">
    <text evidence="2 12">Belongs to the amiloride-sensitive sodium channel (TC 1.A.6) family.</text>
</comment>
<evidence type="ECO:0000256" key="13">
    <source>
        <dbReference type="SAM" id="Phobius"/>
    </source>
</evidence>
<evidence type="ECO:0000256" key="8">
    <source>
        <dbReference type="ARBA" id="ARBA00023065"/>
    </source>
</evidence>
<keyword evidence="4 12" id="KW-0894">Sodium channel</keyword>
<evidence type="ECO:0000256" key="12">
    <source>
        <dbReference type="RuleBase" id="RU000679"/>
    </source>
</evidence>
<sequence length="568" mass="64152">MSAASDIMTVIDPESNIVLETTKSSNSPKGKKTLWQAFNETFLEYSGNTALHGVPYFSQQRPLRENIFWFCVLLLSIFYCATSVLQTFGKWKERPVIVSFSETAVDISNIPFPAVTICSETKRPLLKGPSFGELYTKLRDMGAFSENSNITSTELKDFLALAQVCELEYLNSNGDDGSVDIDVTDMGKLQIDYIARLSKMAPKLSTINGGHFWGSNELNISQLYAKTFTEEGVCYTFNGLNGTDIYRENTVQYQVMGLQSFIEVSEEINRTLSWSLEKGYAIDSPLNTYPARVTSCGNSVGLTAVLLDLKENNDYTCRGPTQGYKLILHSPNTVPSVAKRYVRIDMAKEVSIAVKPKYMQTSGDIAVFAPEKRQCYFEHERPLRFFKTYNSDNCELECLTNYTLNKCNCVRFSMPRTTDMPVCNLDAMDCYTSAEEDMLLKKFNGHRGNGDGDDVVDQCNCLPSCTSLDYDMQISKGRLDVKTTFMNMLKLDKWSDDLPDIELSLLTIYFKNNQFIATKRSKLFSFYDLLSNCGGIGGLFIGFSLLSIAEVLFHFTMRLWANWKTKKE</sequence>
<dbReference type="RefSeq" id="XP_058979239.1">
    <property type="nucleotide sequence ID" value="XM_059123256.1"/>
</dbReference>
<dbReference type="VEuPathDB" id="VectorBase:MDOMA2_004084"/>
<dbReference type="RefSeq" id="XP_011290422.2">
    <property type="nucleotide sequence ID" value="XM_011292120.3"/>
</dbReference>
<dbReference type="OrthoDB" id="6021021at2759"/>
<keyword evidence="11 12" id="KW-0407">Ion channel</keyword>
<evidence type="ECO:0000256" key="6">
    <source>
        <dbReference type="ARBA" id="ARBA00022989"/>
    </source>
</evidence>
<keyword evidence="7" id="KW-0915">Sodium</keyword>
<organism evidence="14 16">
    <name type="scientific">Musca domestica</name>
    <name type="common">House fly</name>
    <dbReference type="NCBI Taxonomy" id="7370"/>
    <lineage>
        <taxon>Eukaryota</taxon>
        <taxon>Metazoa</taxon>
        <taxon>Ecdysozoa</taxon>
        <taxon>Arthropoda</taxon>
        <taxon>Hexapoda</taxon>
        <taxon>Insecta</taxon>
        <taxon>Pterygota</taxon>
        <taxon>Neoptera</taxon>
        <taxon>Endopterygota</taxon>
        <taxon>Diptera</taxon>
        <taxon>Brachycera</taxon>
        <taxon>Muscomorpha</taxon>
        <taxon>Muscoidea</taxon>
        <taxon>Muscidae</taxon>
        <taxon>Musca</taxon>
    </lineage>
</organism>
<feature type="transmembrane region" description="Helical" evidence="13">
    <location>
        <begin position="529"/>
        <end position="553"/>
    </location>
</feature>
<keyword evidence="14" id="KW-1185">Reference proteome</keyword>
<keyword evidence="5 12" id="KW-0812">Transmembrane</keyword>
<evidence type="ECO:0000256" key="2">
    <source>
        <dbReference type="ARBA" id="ARBA00007193"/>
    </source>
</evidence>
<proteinExistence type="inferred from homology"/>
<evidence type="ECO:0000313" key="15">
    <source>
        <dbReference type="RefSeq" id="XP_011290422.2"/>
    </source>
</evidence>
<evidence type="ECO:0000256" key="9">
    <source>
        <dbReference type="ARBA" id="ARBA00023136"/>
    </source>
</evidence>
<accession>A0ABM3V0E3</accession>
<dbReference type="PRINTS" id="PR01078">
    <property type="entry name" value="AMINACHANNEL"/>
</dbReference>
<feature type="transmembrane region" description="Helical" evidence="13">
    <location>
        <begin position="67"/>
        <end position="85"/>
    </location>
</feature>
<evidence type="ECO:0000313" key="16">
    <source>
        <dbReference type="RefSeq" id="XP_058979239.1"/>
    </source>
</evidence>
<gene>
    <name evidence="15 16" type="primary">LOC101897271</name>
</gene>
<evidence type="ECO:0000256" key="10">
    <source>
        <dbReference type="ARBA" id="ARBA00023201"/>
    </source>
</evidence>
<dbReference type="PANTHER" id="PTHR11690:SF288">
    <property type="entry name" value="AMILORIDE-SENSITIVE NA+ CHANNEL-RELATED"/>
    <property type="match status" value="1"/>
</dbReference>
<evidence type="ECO:0000256" key="11">
    <source>
        <dbReference type="ARBA" id="ARBA00023303"/>
    </source>
</evidence>
<evidence type="ECO:0000256" key="7">
    <source>
        <dbReference type="ARBA" id="ARBA00023053"/>
    </source>
</evidence>
<name>A0ABM3V0E3_MUSDO</name>
<dbReference type="GeneID" id="101897271"/>
<keyword evidence="8 12" id="KW-0406">Ion transport</keyword>
<dbReference type="Proteomes" id="UP001652621">
    <property type="component" value="Unplaced"/>
</dbReference>
<protein>
    <submittedName>
        <fullName evidence="15 16">Pickpocket protein 28</fullName>
    </submittedName>
</protein>
<keyword evidence="9 13" id="KW-0472">Membrane</keyword>
<keyword evidence="10 12" id="KW-0739">Sodium transport</keyword>